<dbReference type="InterPro" id="IPR025230">
    <property type="entry name" value="DUF4172"/>
</dbReference>
<name>A0A2S0VTJ1_9ALTE</name>
<sequence>MVLTMYIWQSGLWPQFKFDENAINEKLVNIEQAKQKLLDSSATLTQPIDKEAQMDALLQNAIRTSEIEGEKLDVGSVRSSVAKQLGLNTVGLKPGVDLHPNRSSD</sequence>
<reference evidence="2 3" key="1">
    <citation type="submission" date="2018-01" db="EMBL/GenBank/DDBJ databases">
        <title>Genome sequence of a Cantenovulum-like bacteria.</title>
        <authorList>
            <person name="Tan W.R."/>
            <person name="Lau N.-S."/>
            <person name="Go F."/>
            <person name="Amirul A.-A.A."/>
        </authorList>
    </citation>
    <scope>NUCLEOTIDE SEQUENCE [LARGE SCALE GENOMIC DNA]</scope>
    <source>
        <strain evidence="2 3">CCB-QB4</strain>
    </source>
</reference>
<accession>A0A2S0VTJ1</accession>
<organism evidence="2 3">
    <name type="scientific">Saccharobesus litoralis</name>
    <dbReference type="NCBI Taxonomy" id="2172099"/>
    <lineage>
        <taxon>Bacteria</taxon>
        <taxon>Pseudomonadati</taxon>
        <taxon>Pseudomonadota</taxon>
        <taxon>Gammaproteobacteria</taxon>
        <taxon>Alteromonadales</taxon>
        <taxon>Alteromonadaceae</taxon>
        <taxon>Saccharobesus</taxon>
    </lineage>
</organism>
<evidence type="ECO:0000259" key="1">
    <source>
        <dbReference type="Pfam" id="PF13776"/>
    </source>
</evidence>
<dbReference type="AlphaFoldDB" id="A0A2S0VTJ1"/>
<evidence type="ECO:0000313" key="2">
    <source>
        <dbReference type="EMBL" id="AWB67525.1"/>
    </source>
</evidence>
<evidence type="ECO:0000313" key="3">
    <source>
        <dbReference type="Proteomes" id="UP000244441"/>
    </source>
</evidence>
<protein>
    <recommendedName>
        <fullName evidence="1">DUF4172 domain-containing protein</fullName>
    </recommendedName>
</protein>
<gene>
    <name evidence="2" type="ORF">C2869_14225</name>
</gene>
<dbReference type="Proteomes" id="UP000244441">
    <property type="component" value="Chromosome"/>
</dbReference>
<keyword evidence="3" id="KW-1185">Reference proteome</keyword>
<dbReference type="KEGG" id="cate:C2869_14225"/>
<proteinExistence type="predicted"/>
<feature type="domain" description="DUF4172" evidence="1">
    <location>
        <begin position="6"/>
        <end position="87"/>
    </location>
</feature>
<dbReference type="EMBL" id="CP026604">
    <property type="protein sequence ID" value="AWB67525.1"/>
    <property type="molecule type" value="Genomic_DNA"/>
</dbReference>
<dbReference type="Pfam" id="PF13776">
    <property type="entry name" value="DUF4172"/>
    <property type="match status" value="1"/>
</dbReference>